<dbReference type="AlphaFoldDB" id="A0A2P2ICK5"/>
<evidence type="ECO:0000256" key="6">
    <source>
        <dbReference type="SAM" id="Phobius"/>
    </source>
</evidence>
<evidence type="ECO:0000259" key="7">
    <source>
        <dbReference type="Pfam" id="PF12832"/>
    </source>
</evidence>
<dbReference type="InterPro" id="IPR051717">
    <property type="entry name" value="MFS_MFSD6"/>
</dbReference>
<evidence type="ECO:0000256" key="5">
    <source>
        <dbReference type="ARBA" id="ARBA00023136"/>
    </source>
</evidence>
<reference evidence="8" key="1">
    <citation type="journal article" date="2018" name="Biosci. Biotechnol. Biochem.">
        <title>Polysaccharide hydrolase of the hadal zone amphipods Hirondellea gigas.</title>
        <authorList>
            <person name="Kobayashi H."/>
            <person name="Nagahama T."/>
            <person name="Arai W."/>
            <person name="Sasagawa Y."/>
            <person name="Umeda M."/>
            <person name="Hayashi T."/>
            <person name="Nikaido I."/>
            <person name="Watanabe H."/>
            <person name="Oguri K."/>
            <person name="Kitazato H."/>
            <person name="Fujioka K."/>
            <person name="Kido Y."/>
            <person name="Takami H."/>
        </authorList>
    </citation>
    <scope>NUCLEOTIDE SEQUENCE</scope>
    <source>
        <tissue evidence="8">Whole body</tissue>
    </source>
</reference>
<feature type="transmembrane region" description="Helical" evidence="6">
    <location>
        <begin position="63"/>
        <end position="83"/>
    </location>
</feature>
<feature type="domain" description="Major facilitator superfamily associated" evidence="7">
    <location>
        <begin position="32"/>
        <end position="129"/>
    </location>
</feature>
<keyword evidence="3 6" id="KW-0812">Transmembrane</keyword>
<comment type="subcellular location">
    <subcellularLocation>
        <location evidence="1">Membrane</location>
        <topology evidence="1">Multi-pass membrane protein</topology>
    </subcellularLocation>
</comment>
<dbReference type="InterPro" id="IPR024989">
    <property type="entry name" value="MFS_assoc_dom"/>
</dbReference>
<evidence type="ECO:0000313" key="8">
    <source>
        <dbReference type="EMBL" id="LAB71738.1"/>
    </source>
</evidence>
<feature type="transmembrane region" description="Helical" evidence="6">
    <location>
        <begin position="92"/>
        <end position="110"/>
    </location>
</feature>
<sequence>MERLQQQQPVDEGSGPEGKGCVNRMMVLPKLLFISVYGGMGCLLPFLTLHMKHLGLNHERITWVNSALPITTVLAPPVVGYIADRTGRHKTIAVTCTLLGALFYLLLLFVPPTGQTGPRVPSLQLWCDSEGSHLVLLPCEEVPSGDNPCLKYNGMVGLTSEFRLDNCRYYCGSDNPAFLFDSLDTLSPDSESSTVGTNEYQPPDIEQYIPAIPPHICMVDASKTKHCVFMEKENSSFTFTRPITLGTARLATDDNNRESCQFEQQDFTTDTGYYQDLVCKVENTCRVVCDAVEQVSVQLGMRS</sequence>
<organism evidence="8">
    <name type="scientific">Hirondellea gigas</name>
    <dbReference type="NCBI Taxonomy" id="1518452"/>
    <lineage>
        <taxon>Eukaryota</taxon>
        <taxon>Metazoa</taxon>
        <taxon>Ecdysozoa</taxon>
        <taxon>Arthropoda</taxon>
        <taxon>Crustacea</taxon>
        <taxon>Multicrustacea</taxon>
        <taxon>Malacostraca</taxon>
        <taxon>Eumalacostraca</taxon>
        <taxon>Peracarida</taxon>
        <taxon>Amphipoda</taxon>
        <taxon>Amphilochidea</taxon>
        <taxon>Lysianassida</taxon>
        <taxon>Lysianassidira</taxon>
        <taxon>Lysianassoidea</taxon>
        <taxon>Lysianassidae</taxon>
        <taxon>Hirondellea</taxon>
    </lineage>
</organism>
<keyword evidence="5 6" id="KW-0472">Membrane</keyword>
<comment type="similarity">
    <text evidence="2">Belongs to the major facilitator superfamily. MFSD6 family.</text>
</comment>
<evidence type="ECO:0000256" key="2">
    <source>
        <dbReference type="ARBA" id="ARBA00005241"/>
    </source>
</evidence>
<dbReference type="PANTHER" id="PTHR16172">
    <property type="entry name" value="MAJOR FACILITATOR SUPERFAMILY DOMAIN-CONTAINING PROTEIN 6-LIKE"/>
    <property type="match status" value="1"/>
</dbReference>
<accession>A0A2P2ICK5</accession>
<dbReference type="SUPFAM" id="SSF103473">
    <property type="entry name" value="MFS general substrate transporter"/>
    <property type="match status" value="1"/>
</dbReference>
<proteinExistence type="evidence at transcript level"/>
<keyword evidence="4 6" id="KW-1133">Transmembrane helix</keyword>
<dbReference type="PANTHER" id="PTHR16172:SF41">
    <property type="entry name" value="MAJOR FACILITATOR SUPERFAMILY DOMAIN-CONTAINING PROTEIN 6-LIKE"/>
    <property type="match status" value="1"/>
</dbReference>
<dbReference type="Gene3D" id="1.20.1250.20">
    <property type="entry name" value="MFS general substrate transporter like domains"/>
    <property type="match status" value="1"/>
</dbReference>
<evidence type="ECO:0000256" key="3">
    <source>
        <dbReference type="ARBA" id="ARBA00022692"/>
    </source>
</evidence>
<dbReference type="GO" id="GO:0016020">
    <property type="term" value="C:membrane"/>
    <property type="evidence" value="ECO:0007669"/>
    <property type="project" value="UniProtKB-SubCell"/>
</dbReference>
<evidence type="ECO:0000256" key="4">
    <source>
        <dbReference type="ARBA" id="ARBA00022989"/>
    </source>
</evidence>
<feature type="transmembrane region" description="Helical" evidence="6">
    <location>
        <begin position="31"/>
        <end position="51"/>
    </location>
</feature>
<dbReference type="Pfam" id="PF12832">
    <property type="entry name" value="MFS_1_like"/>
    <property type="match status" value="1"/>
</dbReference>
<dbReference type="EMBL" id="IACF01006155">
    <property type="protein sequence ID" value="LAB71738.1"/>
    <property type="molecule type" value="mRNA"/>
</dbReference>
<name>A0A2P2ICK5_9CRUS</name>
<protein>
    <submittedName>
        <fullName evidence="8">Major facilitator superfamily domain-containing protein 6-like</fullName>
    </submittedName>
</protein>
<evidence type="ECO:0000256" key="1">
    <source>
        <dbReference type="ARBA" id="ARBA00004141"/>
    </source>
</evidence>
<dbReference type="InterPro" id="IPR036259">
    <property type="entry name" value="MFS_trans_sf"/>
</dbReference>